<feature type="compositionally biased region" description="Polar residues" evidence="1">
    <location>
        <begin position="280"/>
        <end position="292"/>
    </location>
</feature>
<dbReference type="AlphaFoldDB" id="A0A8H3DCV2"/>
<name>A0A8H3DCV2_9AGAM</name>
<evidence type="ECO:0008006" key="4">
    <source>
        <dbReference type="Google" id="ProtNLM"/>
    </source>
</evidence>
<dbReference type="EMBL" id="CAJMXA010003885">
    <property type="protein sequence ID" value="CAE6521370.1"/>
    <property type="molecule type" value="Genomic_DNA"/>
</dbReference>
<sequence length="402" mass="45213">MLENDPQPKPQVSQEASSYSTPMNHTHSLVPELNGEPLFESGGGDMELIVNGTRFETHRYLIKRFKKWRETRLPLGETMVVEGTASSEDFSRMFKVLYATMLEGPFEFDTSTLVSALHIATEYEYPALRDYAVRHLEQADLTAIKRIELARKFGLTSWEKPAYTELCSRDGAITEEEAGILGMAAFVRVARIREKEQRRRTRADVEQELKTVGVENPRAESMKKDTTDRQLPLSGEEPKKENLPQFGRWRGKKDPKRGTPDLFGGLATKPGASQDRPKPSETQIQPSFMNVPTTGTYQSGTYDSVNEQFGLPTPECNCEYHGGYYSSERRSCILPPCAVAAFKNLQIEQLAHTKSIADLRSSVDELQATSKPELAPNQEIDSRSLTHSSIQEEVQAMLNELS</sequence>
<feature type="region of interest" description="Disordered" evidence="1">
    <location>
        <begin position="212"/>
        <end position="292"/>
    </location>
</feature>
<organism evidence="2 3">
    <name type="scientific">Rhizoctonia solani</name>
    <dbReference type="NCBI Taxonomy" id="456999"/>
    <lineage>
        <taxon>Eukaryota</taxon>
        <taxon>Fungi</taxon>
        <taxon>Dikarya</taxon>
        <taxon>Basidiomycota</taxon>
        <taxon>Agaricomycotina</taxon>
        <taxon>Agaricomycetes</taxon>
        <taxon>Cantharellales</taxon>
        <taxon>Ceratobasidiaceae</taxon>
        <taxon>Rhizoctonia</taxon>
    </lineage>
</organism>
<feature type="compositionally biased region" description="Basic and acidic residues" evidence="1">
    <location>
        <begin position="217"/>
        <end position="228"/>
    </location>
</feature>
<proteinExistence type="predicted"/>
<feature type="region of interest" description="Disordered" evidence="1">
    <location>
        <begin position="1"/>
        <end position="36"/>
    </location>
</feature>
<accession>A0A8H3DCV2</accession>
<protein>
    <recommendedName>
        <fullName evidence="4">BTB domain-containing protein</fullName>
    </recommendedName>
</protein>
<evidence type="ECO:0000256" key="1">
    <source>
        <dbReference type="SAM" id="MobiDB-lite"/>
    </source>
</evidence>
<evidence type="ECO:0000313" key="3">
    <source>
        <dbReference type="Proteomes" id="UP000663853"/>
    </source>
</evidence>
<gene>
    <name evidence="2" type="ORF">RDB_LOCUS148305</name>
</gene>
<evidence type="ECO:0000313" key="2">
    <source>
        <dbReference type="EMBL" id="CAE6521370.1"/>
    </source>
</evidence>
<dbReference type="Proteomes" id="UP000663853">
    <property type="component" value="Unassembled WGS sequence"/>
</dbReference>
<comment type="caution">
    <text evidence="2">The sequence shown here is derived from an EMBL/GenBank/DDBJ whole genome shotgun (WGS) entry which is preliminary data.</text>
</comment>
<reference evidence="2" key="1">
    <citation type="submission" date="2021-01" db="EMBL/GenBank/DDBJ databases">
        <authorList>
            <person name="Kaushik A."/>
        </authorList>
    </citation>
    <scope>NUCLEOTIDE SEQUENCE</scope>
    <source>
        <strain evidence="2">AG6-10EEA</strain>
    </source>
</reference>
<feature type="compositionally biased region" description="Polar residues" evidence="1">
    <location>
        <begin position="10"/>
        <end position="27"/>
    </location>
</feature>